<protein>
    <submittedName>
        <fullName evidence="2">Uncharacterized protein</fullName>
    </submittedName>
</protein>
<proteinExistence type="predicted"/>
<keyword evidence="1" id="KW-0812">Transmembrane</keyword>
<name>A0A1D9GA30_MOOP1</name>
<feature type="transmembrane region" description="Helical" evidence="1">
    <location>
        <begin position="39"/>
        <end position="58"/>
    </location>
</feature>
<keyword evidence="1" id="KW-1133">Transmembrane helix</keyword>
<keyword evidence="1" id="KW-0472">Membrane</keyword>
<dbReference type="EMBL" id="CP017708">
    <property type="protein sequence ID" value="AOY84411.1"/>
    <property type="molecule type" value="Genomic_DNA"/>
</dbReference>
<accession>A0A1D9GA30</accession>
<organism evidence="2 3">
    <name type="scientific">Moorena producens (strain JHB)</name>
    <dbReference type="NCBI Taxonomy" id="1454205"/>
    <lineage>
        <taxon>Bacteria</taxon>
        <taxon>Bacillati</taxon>
        <taxon>Cyanobacteriota</taxon>
        <taxon>Cyanophyceae</taxon>
        <taxon>Coleofasciculales</taxon>
        <taxon>Coleofasciculaceae</taxon>
        <taxon>Moorena</taxon>
    </lineage>
</organism>
<evidence type="ECO:0000313" key="3">
    <source>
        <dbReference type="Proteomes" id="UP000176944"/>
    </source>
</evidence>
<dbReference type="Proteomes" id="UP000176944">
    <property type="component" value="Chromosome"/>
</dbReference>
<evidence type="ECO:0000313" key="2">
    <source>
        <dbReference type="EMBL" id="AOY84411.1"/>
    </source>
</evidence>
<reference evidence="3" key="1">
    <citation type="submission" date="2016-10" db="EMBL/GenBank/DDBJ databases">
        <title>Comparative genomics uncovers the prolific and rare metabolic potential of the cyanobacterial genus Moorea.</title>
        <authorList>
            <person name="Leao T."/>
            <person name="Castelao G."/>
            <person name="Korobeynikov A."/>
            <person name="Monroe E.A."/>
            <person name="Podell S."/>
            <person name="Glukhov E."/>
            <person name="Allen E."/>
            <person name="Gerwick W.H."/>
            <person name="Gerwick L."/>
        </authorList>
    </citation>
    <scope>NUCLEOTIDE SEQUENCE [LARGE SCALE GENOMIC DNA]</scope>
    <source>
        <strain evidence="3">JHB</strain>
    </source>
</reference>
<evidence type="ECO:0000256" key="1">
    <source>
        <dbReference type="SAM" id="Phobius"/>
    </source>
</evidence>
<dbReference type="AlphaFoldDB" id="A0A1D9GA30"/>
<sequence length="70" mass="8104">MHEFYYEGLRSQDSAWAITTGVIALRIKVFDIYKSSKSYYNQLLLACLLLACLARSAISRKNQWRQESLA</sequence>
<gene>
    <name evidence="2" type="ORF">BJP36_35280</name>
</gene>